<evidence type="ECO:0000256" key="2">
    <source>
        <dbReference type="ARBA" id="ARBA00007866"/>
    </source>
</evidence>
<evidence type="ECO:0000256" key="1">
    <source>
        <dbReference type="ARBA" id="ARBA00004370"/>
    </source>
</evidence>
<evidence type="ECO:0000256" key="4">
    <source>
        <dbReference type="ARBA" id="ARBA00047816"/>
    </source>
</evidence>
<name>A0AAW9RP09_9HYPH</name>
<accession>A0AAW9RP09</accession>
<dbReference type="Proteomes" id="UP001378188">
    <property type="component" value="Unassembled WGS sequence"/>
</dbReference>
<gene>
    <name evidence="7" type="ORF">V3328_04450</name>
</gene>
<dbReference type="PANTHER" id="PTHR22888">
    <property type="entry name" value="CYTOCHROME C OXIDASE, SUBUNIT II"/>
    <property type="match status" value="1"/>
</dbReference>
<organism evidence="7 8">
    <name type="scientific">Microbaculum marinum</name>
    <dbReference type="NCBI Taxonomy" id="1764581"/>
    <lineage>
        <taxon>Bacteria</taxon>
        <taxon>Pseudomonadati</taxon>
        <taxon>Pseudomonadota</taxon>
        <taxon>Alphaproteobacteria</taxon>
        <taxon>Hyphomicrobiales</taxon>
        <taxon>Tepidamorphaceae</taxon>
        <taxon>Microbaculum</taxon>
    </lineage>
</organism>
<dbReference type="RefSeq" id="WP_340328455.1">
    <property type="nucleotide sequence ID" value="NZ_JAZHOF010000002.1"/>
</dbReference>
<keyword evidence="8" id="KW-1185">Reference proteome</keyword>
<evidence type="ECO:0000259" key="6">
    <source>
        <dbReference type="PROSITE" id="PS50857"/>
    </source>
</evidence>
<comment type="catalytic activity">
    <reaction evidence="4">
        <text>4 Fe(II)-[cytochrome c] + O2 + 8 H(+)(in) = 4 Fe(III)-[cytochrome c] + 2 H2O + 4 H(+)(out)</text>
        <dbReference type="Rhea" id="RHEA:11436"/>
        <dbReference type="Rhea" id="RHEA-COMP:10350"/>
        <dbReference type="Rhea" id="RHEA-COMP:14399"/>
        <dbReference type="ChEBI" id="CHEBI:15377"/>
        <dbReference type="ChEBI" id="CHEBI:15378"/>
        <dbReference type="ChEBI" id="CHEBI:15379"/>
        <dbReference type="ChEBI" id="CHEBI:29033"/>
        <dbReference type="ChEBI" id="CHEBI:29034"/>
        <dbReference type="EC" id="7.1.1.9"/>
    </reaction>
</comment>
<dbReference type="PANTHER" id="PTHR22888:SF9">
    <property type="entry name" value="CYTOCHROME C OXIDASE SUBUNIT 2"/>
    <property type="match status" value="1"/>
</dbReference>
<sequence>MLIAAVAIFVLVMVLLAAGWRAAAGSTAPTAMAAKGSERIWILGLGLAFPSTVLLALLSYGLWIGERLLPREGADVTRVEARASQLSWTFSYRDAPGRATENVLHIPAGRPVDVAITSADVIHSFWVPRLAGKLDAIPGHVNVLRLEADRPGTYAGLSAEFSGPGYDNLTFTVVAHPPEAWQGFLEDSR</sequence>
<evidence type="ECO:0000313" key="8">
    <source>
        <dbReference type="Proteomes" id="UP001378188"/>
    </source>
</evidence>
<comment type="subcellular location">
    <subcellularLocation>
        <location evidence="1">Membrane</location>
    </subcellularLocation>
</comment>
<feature type="transmembrane region" description="Helical" evidence="5">
    <location>
        <begin position="40"/>
        <end position="63"/>
    </location>
</feature>
<dbReference type="GO" id="GO:0005507">
    <property type="term" value="F:copper ion binding"/>
    <property type="evidence" value="ECO:0007669"/>
    <property type="project" value="InterPro"/>
</dbReference>
<protein>
    <submittedName>
        <fullName evidence="7">Cytochrome C oxidase subunit II</fullName>
    </submittedName>
</protein>
<evidence type="ECO:0000256" key="3">
    <source>
        <dbReference type="ARBA" id="ARBA00023136"/>
    </source>
</evidence>
<dbReference type="Pfam" id="PF00116">
    <property type="entry name" value="COX2"/>
    <property type="match status" value="1"/>
</dbReference>
<dbReference type="SUPFAM" id="SSF49503">
    <property type="entry name" value="Cupredoxins"/>
    <property type="match status" value="1"/>
</dbReference>
<dbReference type="AlphaFoldDB" id="A0AAW9RP09"/>
<dbReference type="InterPro" id="IPR008972">
    <property type="entry name" value="Cupredoxin"/>
</dbReference>
<evidence type="ECO:0000256" key="5">
    <source>
        <dbReference type="SAM" id="Phobius"/>
    </source>
</evidence>
<keyword evidence="5" id="KW-0812">Transmembrane</keyword>
<dbReference type="GO" id="GO:0004129">
    <property type="term" value="F:cytochrome-c oxidase activity"/>
    <property type="evidence" value="ECO:0007669"/>
    <property type="project" value="UniProtKB-EC"/>
</dbReference>
<dbReference type="Gene3D" id="2.60.40.420">
    <property type="entry name" value="Cupredoxins - blue copper proteins"/>
    <property type="match status" value="1"/>
</dbReference>
<dbReference type="GO" id="GO:0016020">
    <property type="term" value="C:membrane"/>
    <property type="evidence" value="ECO:0007669"/>
    <property type="project" value="UniProtKB-SubCell"/>
</dbReference>
<feature type="domain" description="Cytochrome oxidase subunit II copper A binding" evidence="6">
    <location>
        <begin position="74"/>
        <end position="187"/>
    </location>
</feature>
<dbReference type="EMBL" id="JAZHOF010000002">
    <property type="protein sequence ID" value="MEJ8570709.1"/>
    <property type="molecule type" value="Genomic_DNA"/>
</dbReference>
<dbReference type="InterPro" id="IPR045187">
    <property type="entry name" value="CcO_II"/>
</dbReference>
<dbReference type="InterPro" id="IPR002429">
    <property type="entry name" value="CcO_II-like_C"/>
</dbReference>
<comment type="caution">
    <text evidence="7">The sequence shown here is derived from an EMBL/GenBank/DDBJ whole genome shotgun (WGS) entry which is preliminary data.</text>
</comment>
<dbReference type="PROSITE" id="PS50857">
    <property type="entry name" value="COX2_CUA"/>
    <property type="match status" value="1"/>
</dbReference>
<proteinExistence type="inferred from homology"/>
<comment type="similarity">
    <text evidence="2">Belongs to the cytochrome c oxidase subunit 2 family.</text>
</comment>
<evidence type="ECO:0000313" key="7">
    <source>
        <dbReference type="EMBL" id="MEJ8570709.1"/>
    </source>
</evidence>
<dbReference type="GO" id="GO:0042773">
    <property type="term" value="P:ATP synthesis coupled electron transport"/>
    <property type="evidence" value="ECO:0007669"/>
    <property type="project" value="TreeGrafter"/>
</dbReference>
<dbReference type="PRINTS" id="PR01166">
    <property type="entry name" value="CYCOXIDASEII"/>
</dbReference>
<reference evidence="7 8" key="1">
    <citation type="submission" date="2024-02" db="EMBL/GenBank/DDBJ databases">
        <title>Genome analysis and characterization of Microbaculum marinisediminis sp. nov., isolated from marine sediment.</title>
        <authorList>
            <person name="Du Z.-J."/>
            <person name="Ye Y.-Q."/>
            <person name="Zhang Z.-R."/>
            <person name="Yuan S.-M."/>
            <person name="Zhang X.-Y."/>
        </authorList>
    </citation>
    <scope>NUCLEOTIDE SEQUENCE [LARGE SCALE GENOMIC DNA]</scope>
    <source>
        <strain evidence="7 8">SDUM1044001</strain>
    </source>
</reference>
<keyword evidence="3 5" id="KW-0472">Membrane</keyword>
<keyword evidence="5" id="KW-1133">Transmembrane helix</keyword>